<keyword evidence="8" id="KW-1133">Transmembrane helix</keyword>
<feature type="transmembrane region" description="Helical" evidence="8">
    <location>
        <begin position="6"/>
        <end position="26"/>
    </location>
</feature>
<keyword evidence="8" id="KW-0472">Membrane</keyword>
<dbReference type="GO" id="GO:0009245">
    <property type="term" value="P:lipid A biosynthetic process"/>
    <property type="evidence" value="ECO:0007669"/>
    <property type="project" value="TreeGrafter"/>
</dbReference>
<sequence length="441" mass="48799">MILNLFLVFYRLLWIPLLPLVLIYLWRRGRRDPDYAGKIAERFGFYRTPLPQDAIWFHAVSLGETRSALALIKLALARGDKVVLTHFTPAGRREAEHQFSAEISTGQLAAIWVPFDMRWCYRRFFNACRPKIGLTLEVEIWPAMIFAAKRVGIPLYMCNSIYGTLPLARDSKGLRLRQRIIKGFAGGFVKSSIQAERFASVGLENVTATGELRFDQPVPPALLEAAQRSRPSLASGREVVTIASGVEGEEQLFIDVVTKLVEQARALDKPSPLIVYVPRAPERFDAVADGLKQADLTVRRRSDLFDSKLEQVAELEGTDVLVGDSLGEMYFYLALADRVVVGGGFTKNGSHNIIEPLMLMKPVLTGPYVWTIEYPFCEAEAAGVAVSLPDQQALLAALSKPTTVNVARIEAFLAEHGGASVRTLAAIDKALGEVTDETLTH</sequence>
<evidence type="ECO:0000313" key="10">
    <source>
        <dbReference type="Proteomes" id="UP000067444"/>
    </source>
</evidence>
<keyword evidence="5 8" id="KW-0808">Transferase</keyword>
<organism evidence="9 10">
    <name type="scientific">Octadecabacter temperatus</name>
    <dbReference type="NCBI Taxonomy" id="1458307"/>
    <lineage>
        <taxon>Bacteria</taxon>
        <taxon>Pseudomonadati</taxon>
        <taxon>Pseudomonadota</taxon>
        <taxon>Alphaproteobacteria</taxon>
        <taxon>Rhodobacterales</taxon>
        <taxon>Roseobacteraceae</taxon>
        <taxon>Octadecabacter</taxon>
    </lineage>
</organism>
<dbReference type="AlphaFoldDB" id="A0A0K0Y8C7"/>
<evidence type="ECO:0000256" key="7">
    <source>
        <dbReference type="ARBA" id="ARBA00049183"/>
    </source>
</evidence>
<dbReference type="GO" id="GO:0005886">
    <property type="term" value="C:plasma membrane"/>
    <property type="evidence" value="ECO:0007669"/>
    <property type="project" value="UniProtKB-SubCell"/>
</dbReference>
<dbReference type="Pfam" id="PF04413">
    <property type="entry name" value="Glycos_transf_N"/>
    <property type="match status" value="1"/>
</dbReference>
<gene>
    <name evidence="9" type="primary">waaA_2</name>
    <name evidence="9" type="ORF">OSB_26850</name>
</gene>
<dbReference type="Gene3D" id="3.40.50.2000">
    <property type="entry name" value="Glycogen Phosphorylase B"/>
    <property type="match status" value="1"/>
</dbReference>
<keyword evidence="10" id="KW-1185">Reference proteome</keyword>
<evidence type="ECO:0000256" key="1">
    <source>
        <dbReference type="ARBA" id="ARBA00003394"/>
    </source>
</evidence>
<dbReference type="GO" id="GO:0043842">
    <property type="term" value="F:Kdo transferase activity"/>
    <property type="evidence" value="ECO:0007669"/>
    <property type="project" value="UniProtKB-EC"/>
</dbReference>
<dbReference type="InterPro" id="IPR038107">
    <property type="entry name" value="Glycos_transf_N_sf"/>
</dbReference>
<comment type="subcellular location">
    <subcellularLocation>
        <location evidence="8">Cell membrane</location>
    </subcellularLocation>
</comment>
<dbReference type="PANTHER" id="PTHR42755:SF1">
    <property type="entry name" value="3-DEOXY-D-MANNO-OCTULOSONIC ACID TRANSFERASE, MITOCHONDRIAL-RELATED"/>
    <property type="match status" value="1"/>
</dbReference>
<name>A0A0K0Y8C7_9RHOB</name>
<comment type="pathway">
    <text evidence="2 8">Bacterial outer membrane biogenesis; LPS core biosynthesis.</text>
</comment>
<dbReference type="EC" id="2.4.99.12" evidence="3 8"/>
<keyword evidence="8" id="KW-1003">Cell membrane</keyword>
<evidence type="ECO:0000256" key="5">
    <source>
        <dbReference type="ARBA" id="ARBA00022679"/>
    </source>
</evidence>
<evidence type="ECO:0000256" key="8">
    <source>
        <dbReference type="RuleBase" id="RU365103"/>
    </source>
</evidence>
<protein>
    <recommendedName>
        <fullName evidence="4 8">3-deoxy-D-manno-octulosonic acid transferase</fullName>
        <shortName evidence="8">Kdo transferase</shortName>
        <ecNumber evidence="3 8">2.4.99.12</ecNumber>
    </recommendedName>
    <alternativeName>
        <fullName evidence="6 8">Lipid IV(A) 3-deoxy-D-manno-octulosonic acid transferase</fullName>
    </alternativeName>
</protein>
<dbReference type="GO" id="GO:0009244">
    <property type="term" value="P:lipopolysaccharide core region biosynthetic process"/>
    <property type="evidence" value="ECO:0007669"/>
    <property type="project" value="UniProtKB-UniRule"/>
</dbReference>
<comment type="catalytic activity">
    <reaction evidence="7 8">
        <text>lipid IVA (E. coli) + CMP-3-deoxy-beta-D-manno-octulosonate = alpha-Kdo-(2-&gt;6)-lipid IVA (E. coli) + CMP + H(+)</text>
        <dbReference type="Rhea" id="RHEA:28066"/>
        <dbReference type="ChEBI" id="CHEBI:15378"/>
        <dbReference type="ChEBI" id="CHEBI:58603"/>
        <dbReference type="ChEBI" id="CHEBI:60364"/>
        <dbReference type="ChEBI" id="CHEBI:60377"/>
        <dbReference type="ChEBI" id="CHEBI:85987"/>
        <dbReference type="EC" id="2.4.99.12"/>
    </reaction>
</comment>
<accession>A0A0K0Y8C7</accession>
<dbReference type="STRING" id="1458307.OSB_26850"/>
<dbReference type="Gene3D" id="3.40.50.11720">
    <property type="entry name" value="3-Deoxy-D-manno-octulosonic-acid transferase, N-terminal domain"/>
    <property type="match status" value="1"/>
</dbReference>
<dbReference type="InterPro" id="IPR039901">
    <property type="entry name" value="Kdotransferase"/>
</dbReference>
<dbReference type="PANTHER" id="PTHR42755">
    <property type="entry name" value="3-DEOXY-MANNO-OCTULOSONATE CYTIDYLYLTRANSFERASE"/>
    <property type="match status" value="1"/>
</dbReference>
<evidence type="ECO:0000256" key="2">
    <source>
        <dbReference type="ARBA" id="ARBA00004713"/>
    </source>
</evidence>
<reference evidence="9 10" key="1">
    <citation type="journal article" date="2015" name="Genome Announc.">
        <title>Closed Genome Sequence of Octadecabacter temperatus SB1, the First Mesophilic Species of the Genus Octadecabacter.</title>
        <authorList>
            <person name="Voget S."/>
            <person name="Billerbeck S."/>
            <person name="Simon M."/>
            <person name="Daniel R."/>
        </authorList>
    </citation>
    <scope>NUCLEOTIDE SEQUENCE [LARGE SCALE GENOMIC DNA]</scope>
    <source>
        <strain evidence="9 10">SB1</strain>
    </source>
</reference>
<evidence type="ECO:0000256" key="3">
    <source>
        <dbReference type="ARBA" id="ARBA00012621"/>
    </source>
</evidence>
<dbReference type="RefSeq" id="WP_234967425.1">
    <property type="nucleotide sequence ID" value="NZ_CP012160.1"/>
</dbReference>
<dbReference type="EMBL" id="CP012160">
    <property type="protein sequence ID" value="AKS47209.1"/>
    <property type="molecule type" value="Genomic_DNA"/>
</dbReference>
<comment type="similarity">
    <text evidence="8">Belongs to the glycosyltransferase group 1 family.</text>
</comment>
<evidence type="ECO:0000256" key="4">
    <source>
        <dbReference type="ARBA" id="ARBA00019077"/>
    </source>
</evidence>
<dbReference type="KEGG" id="otm:OSB_26850"/>
<keyword evidence="9" id="KW-0328">Glycosyltransferase</keyword>
<keyword evidence="8" id="KW-0812">Transmembrane</keyword>
<dbReference type="Proteomes" id="UP000067444">
    <property type="component" value="Chromosome"/>
</dbReference>
<proteinExistence type="inferred from homology"/>
<comment type="function">
    <text evidence="1 8">Involved in lipopolysaccharide (LPS) biosynthesis. Catalyzes the transfer of 3-deoxy-D-manno-octulosonate (Kdo) residue(s) from CMP-Kdo to lipid IV(A), the tetraacyldisaccharide-1,4'-bisphosphate precursor of lipid A.</text>
</comment>
<dbReference type="UniPathway" id="UPA00958"/>
<dbReference type="InterPro" id="IPR007507">
    <property type="entry name" value="Glycos_transf_N"/>
</dbReference>
<evidence type="ECO:0000313" key="9">
    <source>
        <dbReference type="EMBL" id="AKS47209.1"/>
    </source>
</evidence>
<evidence type="ECO:0000256" key="6">
    <source>
        <dbReference type="ARBA" id="ARBA00031445"/>
    </source>
</evidence>
<dbReference type="PATRIC" id="fig|1458307.3.peg.2718"/>
<keyword evidence="8" id="KW-0448">Lipopolysaccharide biosynthesis</keyword>